<keyword evidence="5" id="KW-0067">ATP-binding</keyword>
<evidence type="ECO:0000256" key="4">
    <source>
        <dbReference type="PROSITE-ProRule" id="PRU00059"/>
    </source>
</evidence>
<evidence type="ECO:0000259" key="7">
    <source>
        <dbReference type="PROSITE" id="PS01180"/>
    </source>
</evidence>
<dbReference type="InterPro" id="IPR000859">
    <property type="entry name" value="CUB_dom"/>
</dbReference>
<protein>
    <submittedName>
        <fullName evidence="10">Protein kinase domain-containing protein</fullName>
    </submittedName>
</protein>
<dbReference type="GO" id="GO:0007169">
    <property type="term" value="P:cell surface receptor protein tyrosine kinase signaling pathway"/>
    <property type="evidence" value="ECO:0007669"/>
    <property type="project" value="TreeGrafter"/>
</dbReference>
<comment type="subcellular location">
    <subcellularLocation>
        <location evidence="1">Membrane</location>
        <topology evidence="1">Single-pass membrane protein</topology>
    </subcellularLocation>
</comment>
<dbReference type="PROSITE" id="PS50011">
    <property type="entry name" value="PROTEIN_KINASE_DOM"/>
    <property type="match status" value="1"/>
</dbReference>
<keyword evidence="9" id="KW-1185">Reference proteome</keyword>
<dbReference type="InterPro" id="IPR035914">
    <property type="entry name" value="Sperma_CUB_dom_sf"/>
</dbReference>
<dbReference type="Gene3D" id="3.30.200.20">
    <property type="entry name" value="Phosphorylase Kinase, domain 1"/>
    <property type="match status" value="1"/>
</dbReference>
<feature type="transmembrane region" description="Helical" evidence="6">
    <location>
        <begin position="433"/>
        <end position="456"/>
    </location>
</feature>
<keyword evidence="6" id="KW-0812">Transmembrane</keyword>
<dbReference type="PROSITE" id="PS00107">
    <property type="entry name" value="PROTEIN_KINASE_ATP"/>
    <property type="match status" value="1"/>
</dbReference>
<dbReference type="AlphaFoldDB" id="A0A914XE22"/>
<comment type="caution">
    <text evidence="4">Lacks conserved residue(s) required for the propagation of feature annotation.</text>
</comment>
<dbReference type="Proteomes" id="UP000887566">
    <property type="component" value="Unplaced"/>
</dbReference>
<evidence type="ECO:0000256" key="6">
    <source>
        <dbReference type="SAM" id="Phobius"/>
    </source>
</evidence>
<evidence type="ECO:0000256" key="3">
    <source>
        <dbReference type="ARBA" id="ARBA00051243"/>
    </source>
</evidence>
<feature type="binding site" evidence="5">
    <location>
        <position position="92"/>
    </location>
    <ligand>
        <name>ATP</name>
        <dbReference type="ChEBI" id="CHEBI:30616"/>
    </ligand>
</feature>
<accession>A0A914XE22</accession>
<dbReference type="InterPro" id="IPR020635">
    <property type="entry name" value="Tyr_kinase_cat_dom"/>
</dbReference>
<organism evidence="9 10">
    <name type="scientific">Plectus sambesii</name>
    <dbReference type="NCBI Taxonomy" id="2011161"/>
    <lineage>
        <taxon>Eukaryota</taxon>
        <taxon>Metazoa</taxon>
        <taxon>Ecdysozoa</taxon>
        <taxon>Nematoda</taxon>
        <taxon>Chromadorea</taxon>
        <taxon>Plectida</taxon>
        <taxon>Plectina</taxon>
        <taxon>Plectoidea</taxon>
        <taxon>Plectidae</taxon>
        <taxon>Plectus</taxon>
    </lineage>
</organism>
<dbReference type="GO" id="GO:0043235">
    <property type="term" value="C:receptor complex"/>
    <property type="evidence" value="ECO:0007669"/>
    <property type="project" value="TreeGrafter"/>
</dbReference>
<evidence type="ECO:0000313" key="9">
    <source>
        <dbReference type="Proteomes" id="UP000887566"/>
    </source>
</evidence>
<feature type="domain" description="Protein kinase" evidence="8">
    <location>
        <begin position="60"/>
        <end position="388"/>
    </location>
</feature>
<dbReference type="GO" id="GO:0005886">
    <property type="term" value="C:plasma membrane"/>
    <property type="evidence" value="ECO:0007669"/>
    <property type="project" value="TreeGrafter"/>
</dbReference>
<dbReference type="InterPro" id="IPR017441">
    <property type="entry name" value="Protein_kinase_ATP_BS"/>
</dbReference>
<evidence type="ECO:0000256" key="5">
    <source>
        <dbReference type="PROSITE-ProRule" id="PRU10141"/>
    </source>
</evidence>
<evidence type="ECO:0000259" key="8">
    <source>
        <dbReference type="PROSITE" id="PS50011"/>
    </source>
</evidence>
<dbReference type="SUPFAM" id="SSF56112">
    <property type="entry name" value="Protein kinase-like (PK-like)"/>
    <property type="match status" value="1"/>
</dbReference>
<dbReference type="Gene3D" id="1.10.510.10">
    <property type="entry name" value="Transferase(Phosphotransferase) domain 1"/>
    <property type="match status" value="1"/>
</dbReference>
<evidence type="ECO:0000256" key="1">
    <source>
        <dbReference type="ARBA" id="ARBA00004167"/>
    </source>
</evidence>
<dbReference type="InterPro" id="IPR008266">
    <property type="entry name" value="Tyr_kinase_AS"/>
</dbReference>
<dbReference type="InterPro" id="IPR001245">
    <property type="entry name" value="Ser-Thr/Tyr_kinase_cat_dom"/>
</dbReference>
<sequence>MDEELSENSASNSEKEEECINSNEKLLNANHEYVDRVAPIQNRLAYEAIGEKYEIELSSLMIIQAIGNGYFSDVYMGMLSLPTGKVPVAVKKPQTDTGAMNAVQSEAILKRQRQALRDELSIFAHLQSSSTEGHENVLKLLGAITIIKTDFSLLTEYCECGSMDRFLQKKWENGNFEDELVFETNENEQVWKNQRDSSWGDNYQSRREKGLITTSDLLWFALQIARGMQFLAAMNVMHRDIAVRNVLLKLDFTVKVADFGLSRKLKESDNAYYTGKEGTALPIRYIAPESLKSGRFAITSEYWSFGVVVWELFTFAEKQPYSVEFDNYENNGHFYEFLVEHLSSGHRLLIPDNVPQQITSLLSKLWDSDSKRRSSFQVCKKVIRQELMQSCPNILLKEKAPHHASEYSLFRFDVEDVNEGTTTGERKKLQRRIIVGVAILAVVLIAALTALIFILLNKSHPQNKNVTPNPNSTILEDPFLLVSNTNLQNTLPLSVCLPANYSEPDGVLLSPGFSTRQYYGSNLNCMYHITVPPGSKIILTVNSFITEENDDKLYIYDGPGTSSPLLAE</sequence>
<dbReference type="SMART" id="SM00219">
    <property type="entry name" value="TyrKc"/>
    <property type="match status" value="1"/>
</dbReference>
<dbReference type="InterPro" id="IPR050122">
    <property type="entry name" value="RTK"/>
</dbReference>
<dbReference type="PANTHER" id="PTHR24416">
    <property type="entry name" value="TYROSINE-PROTEIN KINASE RECEPTOR"/>
    <property type="match status" value="1"/>
</dbReference>
<feature type="domain" description="CUB" evidence="7">
    <location>
        <begin position="496"/>
        <end position="568"/>
    </location>
</feature>
<dbReference type="WBParaSite" id="PSAMB.scaffold75size85408.g1448.t2">
    <property type="protein sequence ID" value="PSAMB.scaffold75size85408.g1448.t2"/>
    <property type="gene ID" value="PSAMB.scaffold75size85408.g1448"/>
</dbReference>
<reference evidence="10" key="1">
    <citation type="submission" date="2022-11" db="UniProtKB">
        <authorList>
            <consortium name="WormBaseParasite"/>
        </authorList>
    </citation>
    <scope>IDENTIFICATION</scope>
</reference>
<keyword evidence="6" id="KW-1133">Transmembrane helix</keyword>
<evidence type="ECO:0000256" key="2">
    <source>
        <dbReference type="ARBA" id="ARBA00023157"/>
    </source>
</evidence>
<dbReference type="Gene3D" id="2.60.120.290">
    <property type="entry name" value="Spermadhesin, CUB domain"/>
    <property type="match status" value="1"/>
</dbReference>
<proteinExistence type="predicted"/>
<dbReference type="Pfam" id="PF07714">
    <property type="entry name" value="PK_Tyr_Ser-Thr"/>
    <property type="match status" value="1"/>
</dbReference>
<dbReference type="SUPFAM" id="SSF49854">
    <property type="entry name" value="Spermadhesin, CUB domain"/>
    <property type="match status" value="1"/>
</dbReference>
<comment type="catalytic activity">
    <reaction evidence="3">
        <text>L-tyrosyl-[protein] + ATP = O-phospho-L-tyrosyl-[protein] + ADP + H(+)</text>
        <dbReference type="Rhea" id="RHEA:10596"/>
        <dbReference type="Rhea" id="RHEA-COMP:10136"/>
        <dbReference type="Rhea" id="RHEA-COMP:20101"/>
        <dbReference type="ChEBI" id="CHEBI:15378"/>
        <dbReference type="ChEBI" id="CHEBI:30616"/>
        <dbReference type="ChEBI" id="CHEBI:46858"/>
        <dbReference type="ChEBI" id="CHEBI:61978"/>
        <dbReference type="ChEBI" id="CHEBI:456216"/>
        <dbReference type="EC" id="2.7.10.1"/>
    </reaction>
</comment>
<keyword evidence="2" id="KW-1015">Disulfide bond</keyword>
<dbReference type="GO" id="GO:0005524">
    <property type="term" value="F:ATP binding"/>
    <property type="evidence" value="ECO:0007669"/>
    <property type="project" value="UniProtKB-UniRule"/>
</dbReference>
<evidence type="ECO:0000313" key="10">
    <source>
        <dbReference type="WBParaSite" id="PSAMB.scaffold75size85408.g1448.t2"/>
    </source>
</evidence>
<keyword evidence="6" id="KW-0472">Membrane</keyword>
<dbReference type="Pfam" id="PF00431">
    <property type="entry name" value="CUB"/>
    <property type="match status" value="1"/>
</dbReference>
<dbReference type="InterPro" id="IPR011009">
    <property type="entry name" value="Kinase-like_dom_sf"/>
</dbReference>
<name>A0A914XE22_9BILA</name>
<dbReference type="CDD" id="cd00041">
    <property type="entry name" value="CUB"/>
    <property type="match status" value="1"/>
</dbReference>
<dbReference type="PROSITE" id="PS00109">
    <property type="entry name" value="PROTEIN_KINASE_TYR"/>
    <property type="match status" value="1"/>
</dbReference>
<keyword evidence="5" id="KW-0547">Nucleotide-binding</keyword>
<dbReference type="PROSITE" id="PS01180">
    <property type="entry name" value="CUB"/>
    <property type="match status" value="1"/>
</dbReference>
<dbReference type="CDD" id="cd00192">
    <property type="entry name" value="PTKc"/>
    <property type="match status" value="1"/>
</dbReference>
<dbReference type="InterPro" id="IPR000719">
    <property type="entry name" value="Prot_kinase_dom"/>
</dbReference>
<dbReference type="GO" id="GO:0004714">
    <property type="term" value="F:transmembrane receptor protein tyrosine kinase activity"/>
    <property type="evidence" value="ECO:0007669"/>
    <property type="project" value="UniProtKB-EC"/>
</dbReference>
<dbReference type="PANTHER" id="PTHR24416:SF602">
    <property type="entry name" value="PROTEIN VER-1-RELATED"/>
    <property type="match status" value="1"/>
</dbReference>